<dbReference type="NCBIfam" id="TIGR00731">
    <property type="entry name" value="bL25_bact_ctc"/>
    <property type="match status" value="1"/>
</dbReference>
<dbReference type="InterPro" id="IPR029751">
    <property type="entry name" value="Ribosomal_L25_dom"/>
</dbReference>
<dbReference type="Gene3D" id="2.170.120.20">
    <property type="entry name" value="Ribosomal protein L25, beta domain"/>
    <property type="match status" value="1"/>
</dbReference>
<evidence type="ECO:0000259" key="8">
    <source>
        <dbReference type="Pfam" id="PF14693"/>
    </source>
</evidence>
<dbReference type="Gene3D" id="2.40.240.10">
    <property type="entry name" value="Ribosomal Protein L25, Chain P"/>
    <property type="match status" value="1"/>
</dbReference>
<reference evidence="9 10" key="1">
    <citation type="journal article" date="2015" name="Antonie Van Leeuwenhoek">
        <title>Oceanobacillus bengalensis sp. nov., a bacterium isolated from seawater of the Bay of Bengal.</title>
        <authorList>
            <person name="Yongchang O."/>
            <person name="Xiang W."/>
            <person name="Wang G."/>
        </authorList>
    </citation>
    <scope>NUCLEOTIDE SEQUENCE [LARGE SCALE GENOMIC DNA]</scope>
    <source>
        <strain evidence="9 10">MCCC 1K00260</strain>
    </source>
</reference>
<dbReference type="InterPro" id="IPR020056">
    <property type="entry name" value="Rbsml_bL25/Gln-tRNA_synth_N"/>
</dbReference>
<comment type="subunit">
    <text evidence="5">Part of the 50S ribosomal subunit; part of the 5S rRNA/L5/L18/L25 subcomplex. Contacts the 5S rRNA. Binds to the 5S rRNA independently of L5 and L18.</text>
</comment>
<feature type="compositionally biased region" description="Acidic residues" evidence="6">
    <location>
        <begin position="187"/>
        <end position="207"/>
    </location>
</feature>
<dbReference type="SUPFAM" id="SSF50715">
    <property type="entry name" value="Ribosomal protein L25-like"/>
    <property type="match status" value="1"/>
</dbReference>
<dbReference type="PANTHER" id="PTHR33284:SF1">
    <property type="entry name" value="RIBOSOMAL PROTEIN L25_GLN-TRNA SYNTHETASE, ANTI-CODON-BINDING DOMAIN-CONTAINING PROTEIN"/>
    <property type="match status" value="1"/>
</dbReference>
<dbReference type="GO" id="GO:0003735">
    <property type="term" value="F:structural constituent of ribosome"/>
    <property type="evidence" value="ECO:0007669"/>
    <property type="project" value="InterPro"/>
</dbReference>
<dbReference type="Pfam" id="PF14693">
    <property type="entry name" value="Ribosomal_TL5_C"/>
    <property type="match status" value="1"/>
</dbReference>
<dbReference type="PANTHER" id="PTHR33284">
    <property type="entry name" value="RIBOSOMAL PROTEIN L25/GLN-TRNA SYNTHETASE, ANTI-CODON-BINDING DOMAIN-CONTAINING PROTEIN"/>
    <property type="match status" value="1"/>
</dbReference>
<keyword evidence="4 5" id="KW-0687">Ribonucleoprotein</keyword>
<dbReference type="RefSeq" id="WP_121133297.1">
    <property type="nucleotide sequence ID" value="NZ_JBHUFK010000008.1"/>
</dbReference>
<evidence type="ECO:0000256" key="1">
    <source>
        <dbReference type="ARBA" id="ARBA00022730"/>
    </source>
</evidence>
<organism evidence="9 10">
    <name type="scientific">Oceanobacillus bengalensis</name>
    <dbReference type="NCBI Taxonomy" id="1435466"/>
    <lineage>
        <taxon>Bacteria</taxon>
        <taxon>Bacillati</taxon>
        <taxon>Bacillota</taxon>
        <taxon>Bacilli</taxon>
        <taxon>Bacillales</taxon>
        <taxon>Bacillaceae</taxon>
        <taxon>Oceanobacillus</taxon>
    </lineage>
</organism>
<keyword evidence="1 5" id="KW-0699">rRNA-binding</keyword>
<evidence type="ECO:0000256" key="5">
    <source>
        <dbReference type="HAMAP-Rule" id="MF_01334"/>
    </source>
</evidence>
<sequence length="207" mass="23045">MQVTLKALKRAEQTNSSKRLLREDGNVPGVVYGKGQSPESIAVNSVDLVKAIRDQGRNAVFTLEIAEDQAVDVMFHEYQMDPIKSELIHVDFYKADMSEARDVSVPLKLEGEPKHDGILQQPLYEVQVRAKPGDIPEELVMNVSSLEIGSNFTVADLPTNAGYEILDNHETVIATMLQPDAEKEEAQEATFEESAESNVKEEDDEKE</sequence>
<dbReference type="HAMAP" id="MF_01334">
    <property type="entry name" value="Ribosomal_bL25_CTC"/>
    <property type="match status" value="1"/>
</dbReference>
<evidence type="ECO:0000256" key="6">
    <source>
        <dbReference type="SAM" id="MobiDB-lite"/>
    </source>
</evidence>
<dbReference type="AlphaFoldDB" id="A0A494YUA8"/>
<feature type="domain" description="Large ribosomal subunit protein bL25 L25" evidence="7">
    <location>
        <begin position="5"/>
        <end position="92"/>
    </location>
</feature>
<dbReference type="InterPro" id="IPR020930">
    <property type="entry name" value="Ribosomal_uL5_bac-type"/>
</dbReference>
<evidence type="ECO:0000256" key="3">
    <source>
        <dbReference type="ARBA" id="ARBA00022980"/>
    </source>
</evidence>
<name>A0A494YUA8_9BACI</name>
<gene>
    <name evidence="5" type="primary">rplY</name>
    <name evidence="5" type="synonym">ctc</name>
    <name evidence="9" type="ORF">D8M05_15235</name>
</gene>
<proteinExistence type="inferred from homology"/>
<dbReference type="InterPro" id="IPR020057">
    <property type="entry name" value="Ribosomal_bL25_b-dom"/>
</dbReference>
<dbReference type="GO" id="GO:0008097">
    <property type="term" value="F:5S rRNA binding"/>
    <property type="evidence" value="ECO:0007669"/>
    <property type="project" value="InterPro"/>
</dbReference>
<evidence type="ECO:0000313" key="9">
    <source>
        <dbReference type="EMBL" id="RKQ13726.1"/>
    </source>
</evidence>
<keyword evidence="3 5" id="KW-0689">Ribosomal protein</keyword>
<protein>
    <recommendedName>
        <fullName evidence="5">Large ribosomal subunit protein bL25</fullName>
    </recommendedName>
    <alternativeName>
        <fullName evidence="5">General stress protein CTC</fullName>
    </alternativeName>
</protein>
<keyword evidence="2 5" id="KW-0694">RNA-binding</keyword>
<dbReference type="InterPro" id="IPR037121">
    <property type="entry name" value="Ribosomal_bL25_C"/>
</dbReference>
<accession>A0A494YUA8</accession>
<feature type="region of interest" description="Disordered" evidence="6">
    <location>
        <begin position="181"/>
        <end position="207"/>
    </location>
</feature>
<dbReference type="Proteomes" id="UP000281813">
    <property type="component" value="Unassembled WGS sequence"/>
</dbReference>
<dbReference type="Pfam" id="PF01386">
    <property type="entry name" value="Ribosomal_L25p"/>
    <property type="match status" value="1"/>
</dbReference>
<evidence type="ECO:0000256" key="4">
    <source>
        <dbReference type="ARBA" id="ARBA00023274"/>
    </source>
</evidence>
<feature type="domain" description="Large ribosomal subunit protein bL25 beta" evidence="8">
    <location>
        <begin position="103"/>
        <end position="179"/>
    </location>
</feature>
<evidence type="ECO:0000256" key="2">
    <source>
        <dbReference type="ARBA" id="ARBA00022884"/>
    </source>
</evidence>
<evidence type="ECO:0000259" key="7">
    <source>
        <dbReference type="Pfam" id="PF01386"/>
    </source>
</evidence>
<evidence type="ECO:0000313" key="10">
    <source>
        <dbReference type="Proteomes" id="UP000281813"/>
    </source>
</evidence>
<comment type="caution">
    <text evidence="9">The sequence shown here is derived from an EMBL/GenBank/DDBJ whole genome shotgun (WGS) entry which is preliminary data.</text>
</comment>
<comment type="function">
    <text evidence="5">This is one of the proteins that binds to the 5S RNA in the ribosome where it forms part of the central protuberance.</text>
</comment>
<dbReference type="CDD" id="cd00495">
    <property type="entry name" value="Ribosomal_L25_TL5_CTC"/>
    <property type="match status" value="1"/>
</dbReference>
<dbReference type="InterPro" id="IPR011035">
    <property type="entry name" value="Ribosomal_bL25/Gln-tRNA_synth"/>
</dbReference>
<dbReference type="EMBL" id="RBZO01000027">
    <property type="protein sequence ID" value="RKQ13726.1"/>
    <property type="molecule type" value="Genomic_DNA"/>
</dbReference>
<dbReference type="GO" id="GO:0022625">
    <property type="term" value="C:cytosolic large ribosomal subunit"/>
    <property type="evidence" value="ECO:0007669"/>
    <property type="project" value="TreeGrafter"/>
</dbReference>
<dbReference type="InterPro" id="IPR001021">
    <property type="entry name" value="Ribosomal_bL25_long"/>
</dbReference>
<keyword evidence="10" id="KW-1185">Reference proteome</keyword>
<dbReference type="NCBIfam" id="NF004133">
    <property type="entry name" value="PRK05618.2-4"/>
    <property type="match status" value="1"/>
</dbReference>
<dbReference type="GO" id="GO:0006412">
    <property type="term" value="P:translation"/>
    <property type="evidence" value="ECO:0007669"/>
    <property type="project" value="UniProtKB-UniRule"/>
</dbReference>
<dbReference type="OrthoDB" id="9790002at2"/>
<comment type="similarity">
    <text evidence="5">Belongs to the bacterial ribosomal protein bL25 family. CTC subfamily.</text>
</comment>